<feature type="domain" description="C2H2-type" evidence="8">
    <location>
        <begin position="365"/>
        <end position="393"/>
    </location>
</feature>
<keyword evidence="3 5" id="KW-0863">Zinc-finger</keyword>
<proteinExistence type="predicted"/>
<dbReference type="AlphaFoldDB" id="A0AAV1L0L3"/>
<keyword evidence="2" id="KW-0677">Repeat</keyword>
<feature type="domain" description="C2H2-type" evidence="8">
    <location>
        <begin position="452"/>
        <end position="480"/>
    </location>
</feature>
<feature type="binding site" evidence="6">
    <location>
        <position position="15"/>
    </location>
    <ligand>
        <name>Zn(2+)</name>
        <dbReference type="ChEBI" id="CHEBI:29105"/>
    </ligand>
</feature>
<dbReference type="PROSITE" id="PS51915">
    <property type="entry name" value="ZAD"/>
    <property type="match status" value="1"/>
</dbReference>
<dbReference type="Proteomes" id="UP001314205">
    <property type="component" value="Unassembled WGS sequence"/>
</dbReference>
<evidence type="ECO:0000256" key="2">
    <source>
        <dbReference type="ARBA" id="ARBA00022737"/>
    </source>
</evidence>
<gene>
    <name evidence="10" type="ORF">PARMNEM_LOCUS8334</name>
</gene>
<dbReference type="SMART" id="SM00355">
    <property type="entry name" value="ZnF_C2H2"/>
    <property type="match status" value="8"/>
</dbReference>
<evidence type="ECO:0008006" key="12">
    <source>
        <dbReference type="Google" id="ProtNLM"/>
    </source>
</evidence>
<dbReference type="Gene3D" id="3.30.160.60">
    <property type="entry name" value="Classic Zinc Finger"/>
    <property type="match status" value="2"/>
</dbReference>
<feature type="region of interest" description="Disordered" evidence="7">
    <location>
        <begin position="117"/>
        <end position="153"/>
    </location>
</feature>
<dbReference type="PROSITE" id="PS50157">
    <property type="entry name" value="ZINC_FINGER_C2H2_2"/>
    <property type="match status" value="2"/>
</dbReference>
<evidence type="ECO:0000259" key="8">
    <source>
        <dbReference type="PROSITE" id="PS50157"/>
    </source>
</evidence>
<dbReference type="InterPro" id="IPR012934">
    <property type="entry name" value="Znf_AD"/>
</dbReference>
<protein>
    <recommendedName>
        <fullName evidence="12">Zinc finger protein</fullName>
    </recommendedName>
</protein>
<keyword evidence="1 6" id="KW-0479">Metal-binding</keyword>
<name>A0AAV1L0L3_9NEOP</name>
<evidence type="ECO:0000256" key="5">
    <source>
        <dbReference type="PROSITE-ProRule" id="PRU00042"/>
    </source>
</evidence>
<feature type="binding site" evidence="6">
    <location>
        <position position="68"/>
    </location>
    <ligand>
        <name>Zn(2+)</name>
        <dbReference type="ChEBI" id="CHEBI:29105"/>
    </ligand>
</feature>
<dbReference type="GO" id="GO:0005634">
    <property type="term" value="C:nucleus"/>
    <property type="evidence" value="ECO:0007669"/>
    <property type="project" value="InterPro"/>
</dbReference>
<feature type="binding site" evidence="6">
    <location>
        <position position="18"/>
    </location>
    <ligand>
        <name>Zn(2+)</name>
        <dbReference type="ChEBI" id="CHEBI:29105"/>
    </ligand>
</feature>
<evidence type="ECO:0000256" key="1">
    <source>
        <dbReference type="ARBA" id="ARBA00022723"/>
    </source>
</evidence>
<comment type="caution">
    <text evidence="10">The sequence shown here is derived from an EMBL/GenBank/DDBJ whole genome shotgun (WGS) entry which is preliminary data.</text>
</comment>
<feature type="domain" description="ZAD" evidence="9">
    <location>
        <begin position="13"/>
        <end position="95"/>
    </location>
</feature>
<dbReference type="SMART" id="SM00868">
    <property type="entry name" value="zf-AD"/>
    <property type="match status" value="2"/>
</dbReference>
<evidence type="ECO:0000256" key="4">
    <source>
        <dbReference type="ARBA" id="ARBA00022833"/>
    </source>
</evidence>
<evidence type="ECO:0000256" key="7">
    <source>
        <dbReference type="SAM" id="MobiDB-lite"/>
    </source>
</evidence>
<feature type="region of interest" description="Disordered" evidence="7">
    <location>
        <begin position="200"/>
        <end position="222"/>
    </location>
</feature>
<dbReference type="PROSITE" id="PS00028">
    <property type="entry name" value="ZINC_FINGER_C2H2_1"/>
    <property type="match status" value="3"/>
</dbReference>
<dbReference type="InterPro" id="IPR036236">
    <property type="entry name" value="Znf_C2H2_sf"/>
</dbReference>
<reference evidence="10 11" key="1">
    <citation type="submission" date="2023-11" db="EMBL/GenBank/DDBJ databases">
        <authorList>
            <person name="Hedman E."/>
            <person name="Englund M."/>
            <person name="Stromberg M."/>
            <person name="Nyberg Akerstrom W."/>
            <person name="Nylinder S."/>
            <person name="Jareborg N."/>
            <person name="Kallberg Y."/>
            <person name="Kronander E."/>
        </authorList>
    </citation>
    <scope>NUCLEOTIDE SEQUENCE [LARGE SCALE GENOMIC DNA]</scope>
</reference>
<evidence type="ECO:0000313" key="11">
    <source>
        <dbReference type="Proteomes" id="UP001314205"/>
    </source>
</evidence>
<dbReference type="GO" id="GO:0008270">
    <property type="term" value="F:zinc ion binding"/>
    <property type="evidence" value="ECO:0007669"/>
    <property type="project" value="UniProtKB-UniRule"/>
</dbReference>
<feature type="binding site" evidence="6">
    <location>
        <position position="71"/>
    </location>
    <ligand>
        <name>Zn(2+)</name>
        <dbReference type="ChEBI" id="CHEBI:29105"/>
    </ligand>
</feature>
<evidence type="ECO:0000256" key="3">
    <source>
        <dbReference type="ARBA" id="ARBA00022771"/>
    </source>
</evidence>
<dbReference type="SUPFAM" id="SSF57667">
    <property type="entry name" value="beta-beta-alpha zinc fingers"/>
    <property type="match status" value="2"/>
</dbReference>
<sequence>MAAKTSDWRPGPTVCRCCLAEGCYKDISTEYFWMGKREVYAEMLAETFDLSIAYSQSGGPNSNSRLICEPCISRLRDAADFKRQVVECEKMFLQHLDPSSSSLSAIEITAEEVEEEKELKIEQVKEEKLGSDEDFDDGPHFGDDDDDDLDDQPLTKLASKLPKKESVDLLDLIDNAKVAEKRKSTVKVKATPIKKVKLKKETKASASKAKPEKKKKDETEDAVRKNAETLVHYATAYPFKVIEKSILCVYCHEMYTDPEVFRMHMDDDHRTFNLKLAFHNIPKADYIKVDLSDLRCRLCDEKLPDLNATADHLNTVHGKTIDTSAKLGLMPFVLQKGCYVCAVCQLKMPSLTVLCRHTITHFLAFVCKVCGNNYLTAAALIRHERAKHQSYEVSCKICGEVFPNADAKDLHRRIGKKCFPYTCSKCPERFIDWNTKMYHLHYDHGEGKRDAYQCDACSVMFTEEKEYYMHLKLEHSQDSAVCTNCGLKFTSMYALKRHLADNCE</sequence>
<keyword evidence="11" id="KW-1185">Reference proteome</keyword>
<dbReference type="InterPro" id="IPR013087">
    <property type="entry name" value="Znf_C2H2_type"/>
</dbReference>
<evidence type="ECO:0000259" key="9">
    <source>
        <dbReference type="PROSITE" id="PS51915"/>
    </source>
</evidence>
<evidence type="ECO:0000256" key="6">
    <source>
        <dbReference type="PROSITE-ProRule" id="PRU01263"/>
    </source>
</evidence>
<dbReference type="PANTHER" id="PTHR24379">
    <property type="entry name" value="KRAB AND ZINC FINGER DOMAIN-CONTAINING"/>
    <property type="match status" value="1"/>
</dbReference>
<keyword evidence="4 6" id="KW-0862">Zinc</keyword>
<accession>A0AAV1L0L3</accession>
<organism evidence="10 11">
    <name type="scientific">Parnassius mnemosyne</name>
    <name type="common">clouded apollo</name>
    <dbReference type="NCBI Taxonomy" id="213953"/>
    <lineage>
        <taxon>Eukaryota</taxon>
        <taxon>Metazoa</taxon>
        <taxon>Ecdysozoa</taxon>
        <taxon>Arthropoda</taxon>
        <taxon>Hexapoda</taxon>
        <taxon>Insecta</taxon>
        <taxon>Pterygota</taxon>
        <taxon>Neoptera</taxon>
        <taxon>Endopterygota</taxon>
        <taxon>Lepidoptera</taxon>
        <taxon>Glossata</taxon>
        <taxon>Ditrysia</taxon>
        <taxon>Papilionoidea</taxon>
        <taxon>Papilionidae</taxon>
        <taxon>Parnassiinae</taxon>
        <taxon>Parnassini</taxon>
        <taxon>Parnassius</taxon>
        <taxon>Driopa</taxon>
    </lineage>
</organism>
<dbReference type="EMBL" id="CAVLGL010000082">
    <property type="protein sequence ID" value="CAK1587552.1"/>
    <property type="molecule type" value="Genomic_DNA"/>
</dbReference>
<dbReference type="Pfam" id="PF07776">
    <property type="entry name" value="zf-AD"/>
    <property type="match status" value="1"/>
</dbReference>
<evidence type="ECO:0000313" key="10">
    <source>
        <dbReference type="EMBL" id="CAK1587552.1"/>
    </source>
</evidence>
<dbReference type="PANTHER" id="PTHR24379:SF121">
    <property type="entry name" value="C2H2-TYPE DOMAIN-CONTAINING PROTEIN"/>
    <property type="match status" value="1"/>
</dbReference>
<feature type="compositionally biased region" description="Basic and acidic residues" evidence="7">
    <location>
        <begin position="117"/>
        <end position="142"/>
    </location>
</feature>